<comment type="similarity">
    <text evidence="1">Belongs to the MDM20/NAA25 family.</text>
</comment>
<dbReference type="EMBL" id="LXJU01000007">
    <property type="protein sequence ID" value="OGE53922.1"/>
    <property type="molecule type" value="Genomic_DNA"/>
</dbReference>
<dbReference type="GeneID" id="34575685"/>
<dbReference type="PANTHER" id="PTHR22767">
    <property type="entry name" value="N-TERMINAL ACETYLTRANSFERASE-RELATED"/>
    <property type="match status" value="1"/>
</dbReference>
<evidence type="ECO:0000256" key="1">
    <source>
        <dbReference type="ARBA" id="ARBA00006298"/>
    </source>
</evidence>
<proteinExistence type="inferred from homology"/>
<dbReference type="STRING" id="1835702.A0A1F5LL10"/>
<dbReference type="OrthoDB" id="1874341at2759"/>
<dbReference type="PANTHER" id="PTHR22767:SF3">
    <property type="entry name" value="N-ALPHA-ACETYLTRANSFERASE 25, NATB AUXILIARY SUBUNIT"/>
    <property type="match status" value="1"/>
</dbReference>
<evidence type="ECO:0000313" key="3">
    <source>
        <dbReference type="Proteomes" id="UP000177622"/>
    </source>
</evidence>
<evidence type="ECO:0008006" key="4">
    <source>
        <dbReference type="Google" id="ProtNLM"/>
    </source>
</evidence>
<sequence>MSSGNDAVFLRRNNQIQDAIDSQNMKQALQLIEKRMKKGENTPFLKAWKANVLFNHTDEAHKKRGIAETLELCKSEPPVTDLDTLDTLRRTLQKMDDQTDLRSALWERAAKAKPQDHDLQMRWFTDGFDGRDWKSAQKAAMSLQKNFPRERKYYFWAIFFCHIVSVDSASSDMDRKLFGTLAYRMISKAVADVPTNPTELLSPPRAIQNAEELLLLIKIFEKQDKHDEILKILDSESAGLNSRIVNNDRIFVTNKLHSLGITERWEEGHACAKSLLTVPEDEEGRKALKERDEWKFWNMLIASTRHLEETPGLLAETQEIIEKFIEFSPKSRNAHLARLDLTLVSIRRGQNTSDDLVSACQKYWDQHKHKLYLFGDFRGILETREDSLVRQVCEYCMDSVEDKADDAIPLINAYKMQYYARLSGRDPSKSTIENLVRNCLDFYESFTLLAKTQNKRDNQEASVMESRPTDDFCLIAAMALLRLNKISDQVSDKSLIRAAGILERLLVDSPHNYEAILILIRIYILLGAGSLALKAFSKLSLKHVQYETVGHNLFTRFATIHPYSAPPFEGAEYKDFDPQAAFVQGLDFYRSANLTVSRSLMNGLREGSYANLEETIELRNRLNDSICRRILALETRRVQRLRKGEHLSFHEETAQSTSPVYDQRSYDAYMNLEHHSQPTFETRLRAGPVPKVNWLAFARVTDQLFSVLKGIAMQKPNPIKEELLDISDLTLSETESDLTPTEVDASKINLELLKVANFMAGSKTHTSDQIAKTLGQVEVWLNDKKQDLVLQDDKKSPLIENTTVEFDGTPAAPTWRYFHAIWSLVESLKALSNIIDLDSRKALKTTKLPADHLKRVTALVCGVFEDVRSNTRALKRGLSESANLSTVIDLVMQGDADDKYEKPLQDVLNRMMDASAVEVFCGELRESWEEALDGVMAAKL</sequence>
<keyword evidence="3" id="KW-1185">Reference proteome</keyword>
<reference evidence="2 3" key="1">
    <citation type="journal article" date="2016" name="Sci. Rep.">
        <title>Penicillium arizonense, a new, genome sequenced fungal species, reveals a high chemical diversity in secreted metabolites.</title>
        <authorList>
            <person name="Grijseels S."/>
            <person name="Nielsen J.C."/>
            <person name="Randelovic M."/>
            <person name="Nielsen J."/>
            <person name="Nielsen K.F."/>
            <person name="Workman M."/>
            <person name="Frisvad J.C."/>
        </authorList>
    </citation>
    <scope>NUCLEOTIDE SEQUENCE [LARGE SCALE GENOMIC DNA]</scope>
    <source>
        <strain evidence="2 3">CBS 141311</strain>
    </source>
</reference>
<protein>
    <recommendedName>
        <fullName evidence="4">N-acetyltransferase B complex non catalytic subunit</fullName>
    </recommendedName>
</protein>
<evidence type="ECO:0000313" key="2">
    <source>
        <dbReference type="EMBL" id="OGE53922.1"/>
    </source>
</evidence>
<dbReference type="Proteomes" id="UP000177622">
    <property type="component" value="Unassembled WGS sequence"/>
</dbReference>
<name>A0A1F5LL10_PENAI</name>
<dbReference type="Pfam" id="PF09797">
    <property type="entry name" value="NatB_MDM20"/>
    <property type="match status" value="1"/>
</dbReference>
<dbReference type="GO" id="GO:0031416">
    <property type="term" value="C:NatB complex"/>
    <property type="evidence" value="ECO:0007669"/>
    <property type="project" value="TreeGrafter"/>
</dbReference>
<gene>
    <name evidence="2" type="ORF">PENARI_c007G05793</name>
</gene>
<organism evidence="2 3">
    <name type="scientific">Penicillium arizonense</name>
    <dbReference type="NCBI Taxonomy" id="1835702"/>
    <lineage>
        <taxon>Eukaryota</taxon>
        <taxon>Fungi</taxon>
        <taxon>Dikarya</taxon>
        <taxon>Ascomycota</taxon>
        <taxon>Pezizomycotina</taxon>
        <taxon>Eurotiomycetes</taxon>
        <taxon>Eurotiomycetidae</taxon>
        <taxon>Eurotiales</taxon>
        <taxon>Aspergillaceae</taxon>
        <taxon>Penicillium</taxon>
    </lineage>
</organism>
<dbReference type="InterPro" id="IPR019183">
    <property type="entry name" value="NAA25_NatB_aux_su"/>
</dbReference>
<comment type="caution">
    <text evidence="2">The sequence shown here is derived from an EMBL/GenBank/DDBJ whole genome shotgun (WGS) entry which is preliminary data.</text>
</comment>
<accession>A0A1F5LL10</accession>
<dbReference type="RefSeq" id="XP_022489359.1">
    <property type="nucleotide sequence ID" value="XM_022630951.1"/>
</dbReference>
<dbReference type="AlphaFoldDB" id="A0A1F5LL10"/>